<evidence type="ECO:0000259" key="2">
    <source>
        <dbReference type="PROSITE" id="PS00662"/>
    </source>
</evidence>
<dbReference type="InterPro" id="IPR006321">
    <property type="entry name" value="PilT/PilU"/>
</dbReference>
<dbReference type="EMBL" id="CP047901">
    <property type="protein sequence ID" value="QHO63670.1"/>
    <property type="molecule type" value="Genomic_DNA"/>
</dbReference>
<dbReference type="SUPFAM" id="SSF52540">
    <property type="entry name" value="P-loop containing nucleoside triphosphate hydrolases"/>
    <property type="match status" value="1"/>
</dbReference>
<dbReference type="Gene3D" id="3.30.450.90">
    <property type="match status" value="1"/>
</dbReference>
<dbReference type="Pfam" id="PF00437">
    <property type="entry name" value="T2SSE"/>
    <property type="match status" value="1"/>
</dbReference>
<feature type="domain" description="Bacterial type II secretion system protein E" evidence="2">
    <location>
        <begin position="188"/>
        <end position="202"/>
    </location>
</feature>
<dbReference type="NCBIfam" id="TIGR01420">
    <property type="entry name" value="pilT_fam"/>
    <property type="match status" value="1"/>
</dbReference>
<comment type="similarity">
    <text evidence="1">Belongs to the GSP E family.</text>
</comment>
<dbReference type="AlphaFoldDB" id="A0A857NBD6"/>
<protein>
    <submittedName>
        <fullName evidence="3">Type IV pilus retraction ATPase PilT</fullName>
    </submittedName>
</protein>
<dbReference type="RefSeq" id="WP_276568128.1">
    <property type="nucleotide sequence ID" value="NZ_CP047901.1"/>
</dbReference>
<evidence type="ECO:0000313" key="4">
    <source>
        <dbReference type="Proteomes" id="UP000463983"/>
    </source>
</evidence>
<gene>
    <name evidence="3" type="ORF">MICH65_0689</name>
</gene>
<dbReference type="Proteomes" id="UP000463983">
    <property type="component" value="Chromosome"/>
</dbReference>
<evidence type="ECO:0000313" key="3">
    <source>
        <dbReference type="EMBL" id="QHO63670.1"/>
    </source>
</evidence>
<evidence type="ECO:0000256" key="1">
    <source>
        <dbReference type="ARBA" id="ARBA00006611"/>
    </source>
</evidence>
<dbReference type="PANTHER" id="PTHR30486">
    <property type="entry name" value="TWITCHING MOTILITY PROTEIN PILT"/>
    <property type="match status" value="1"/>
</dbReference>
<proteinExistence type="inferred from homology"/>
<reference evidence="4" key="1">
    <citation type="journal article" date="2020" name="Microorganisms">
        <title>Complete Genome of a Member of a New Bacterial Lineage in the Microgenomates Group Reveals an Unusual Nucleotide Composition Disparity Between Two Strands of DNA and Limited Metabolic Potential.</title>
        <authorList>
            <person name="Kadnikov V.V."/>
            <person name="Mardanov A.V."/>
            <person name="Beletsky A.V."/>
            <person name="Karnachuk O.V."/>
            <person name="Ravin N.V."/>
        </authorList>
    </citation>
    <scope>NUCLEOTIDE SEQUENCE [LARGE SCALE GENOMIC DNA]</scope>
</reference>
<dbReference type="Gene3D" id="3.40.50.300">
    <property type="entry name" value="P-loop containing nucleotide triphosphate hydrolases"/>
    <property type="match status" value="1"/>
</dbReference>
<dbReference type="InterPro" id="IPR001482">
    <property type="entry name" value="T2SS/T4SS_dom"/>
</dbReference>
<name>A0A857NBD6_9BACT</name>
<accession>A0A857NBD6</accession>
<dbReference type="GO" id="GO:0005524">
    <property type="term" value="F:ATP binding"/>
    <property type="evidence" value="ECO:0007669"/>
    <property type="project" value="InterPro"/>
</dbReference>
<organism evidence="3 4">
    <name type="scientific">Candidatus Chazhemtobacterium aquaticus</name>
    <dbReference type="NCBI Taxonomy" id="2715735"/>
    <lineage>
        <taxon>Bacteria</taxon>
        <taxon>Candidatus Chazhemtobacteraceae</taxon>
        <taxon>Candidatus Chazhemtobacterium</taxon>
    </lineage>
</organism>
<dbReference type="KEGG" id="caqa:MICH65_0689"/>
<sequence length="347" mass="38370">MTTTFKMGASDLHLIVGSPPTIRVHGTLRSIENMEVLNSKQVEQLVFSILSEEQQHKLVKFRELDFSVALEGVGRFRANAYWQKQSLALALRAIAERIPSIDELKLPAVCHQFARLRQGFVLVTGPTGHGKSTTLAAVIEEINQNRTEHIVTIEDPVEYVYSNRGSLISQREMGDDTLTWSGALRSVLREDPDVVLVGEMRDPETIAAAMTVAETGHLVFATLHTNSAAQTIDRIVDSFPEDQQNQVMMQLSNSLEAVFSQRLVPTADGTGRVPAAEVLVATPAVRNNIREGKSHQLDSIIQTSSELGMMTLESSLANWVNQGVVSFEKAREFSLRPADLSRLIRGR</sequence>
<dbReference type="GO" id="GO:0016887">
    <property type="term" value="F:ATP hydrolysis activity"/>
    <property type="evidence" value="ECO:0007669"/>
    <property type="project" value="InterPro"/>
</dbReference>
<dbReference type="PROSITE" id="PS00662">
    <property type="entry name" value="T2SP_E"/>
    <property type="match status" value="1"/>
</dbReference>
<dbReference type="CDD" id="cd01131">
    <property type="entry name" value="PilT"/>
    <property type="match status" value="1"/>
</dbReference>
<keyword evidence="4" id="KW-1185">Reference proteome</keyword>
<dbReference type="InterPro" id="IPR050921">
    <property type="entry name" value="T4SS_GSP_E_ATPase"/>
</dbReference>
<dbReference type="InterPro" id="IPR027417">
    <property type="entry name" value="P-loop_NTPase"/>
</dbReference>